<evidence type="ECO:0000256" key="1">
    <source>
        <dbReference type="ARBA" id="ARBA00004123"/>
    </source>
</evidence>
<accession>A0ABQ8SH11</accession>
<dbReference type="InterPro" id="IPR052338">
    <property type="entry name" value="Transposase_5"/>
</dbReference>
<proteinExistence type="predicted"/>
<comment type="caution">
    <text evidence="3">The sequence shown here is derived from an EMBL/GenBank/DDBJ whole genome shotgun (WGS) entry which is preliminary data.</text>
</comment>
<dbReference type="InterPro" id="IPR009057">
    <property type="entry name" value="Homeodomain-like_sf"/>
</dbReference>
<evidence type="ECO:0000259" key="2">
    <source>
        <dbReference type="Pfam" id="PF01498"/>
    </source>
</evidence>
<name>A0ABQ8SH11_PERAM</name>
<dbReference type="PANTHER" id="PTHR23022">
    <property type="entry name" value="TRANSPOSABLE ELEMENT-RELATED"/>
    <property type="match status" value="1"/>
</dbReference>
<dbReference type="Gene3D" id="3.30.420.10">
    <property type="entry name" value="Ribonuclease H-like superfamily/Ribonuclease H"/>
    <property type="match status" value="1"/>
</dbReference>
<dbReference type="InterPro" id="IPR002492">
    <property type="entry name" value="Transposase_Tc1-like"/>
</dbReference>
<dbReference type="Pfam" id="PF01498">
    <property type="entry name" value="HTH_Tnp_Tc3_2"/>
    <property type="match status" value="1"/>
</dbReference>
<evidence type="ECO:0000313" key="3">
    <source>
        <dbReference type="EMBL" id="KAJ4433423.1"/>
    </source>
</evidence>
<protein>
    <recommendedName>
        <fullName evidence="2">Transposase Tc1-like domain-containing protein</fullName>
    </recommendedName>
</protein>
<organism evidence="3 4">
    <name type="scientific">Periplaneta americana</name>
    <name type="common">American cockroach</name>
    <name type="synonym">Blatta americana</name>
    <dbReference type="NCBI Taxonomy" id="6978"/>
    <lineage>
        <taxon>Eukaryota</taxon>
        <taxon>Metazoa</taxon>
        <taxon>Ecdysozoa</taxon>
        <taxon>Arthropoda</taxon>
        <taxon>Hexapoda</taxon>
        <taxon>Insecta</taxon>
        <taxon>Pterygota</taxon>
        <taxon>Neoptera</taxon>
        <taxon>Polyneoptera</taxon>
        <taxon>Dictyoptera</taxon>
        <taxon>Blattodea</taxon>
        <taxon>Blattoidea</taxon>
        <taxon>Blattidae</taxon>
        <taxon>Blattinae</taxon>
        <taxon>Periplaneta</taxon>
    </lineage>
</organism>
<reference evidence="3 4" key="1">
    <citation type="journal article" date="2022" name="Allergy">
        <title>Genome assembly and annotation of Periplaneta americana reveal a comprehensive cockroach allergen profile.</title>
        <authorList>
            <person name="Wang L."/>
            <person name="Xiong Q."/>
            <person name="Saelim N."/>
            <person name="Wang L."/>
            <person name="Nong W."/>
            <person name="Wan A.T."/>
            <person name="Shi M."/>
            <person name="Liu X."/>
            <person name="Cao Q."/>
            <person name="Hui J.H.L."/>
            <person name="Sookrung N."/>
            <person name="Leung T.F."/>
            <person name="Tungtrongchitr A."/>
            <person name="Tsui S.K.W."/>
        </authorList>
    </citation>
    <scope>NUCLEOTIDE SEQUENCE [LARGE SCALE GENOMIC DNA]</scope>
    <source>
        <strain evidence="3">PWHHKU_190912</strain>
    </source>
</reference>
<dbReference type="EMBL" id="JAJSOF020000027">
    <property type="protein sequence ID" value="KAJ4433423.1"/>
    <property type="molecule type" value="Genomic_DNA"/>
</dbReference>
<evidence type="ECO:0000313" key="4">
    <source>
        <dbReference type="Proteomes" id="UP001148838"/>
    </source>
</evidence>
<gene>
    <name evidence="3" type="ORF">ANN_15682</name>
</gene>
<dbReference type="Proteomes" id="UP001148838">
    <property type="component" value="Unassembled WGS sequence"/>
</dbReference>
<dbReference type="PANTHER" id="PTHR23022:SF135">
    <property type="entry name" value="SI:DKEY-77F5.3"/>
    <property type="match status" value="1"/>
</dbReference>
<comment type="subcellular location">
    <subcellularLocation>
        <location evidence="1">Nucleus</location>
    </subcellularLocation>
</comment>
<dbReference type="SUPFAM" id="SSF46689">
    <property type="entry name" value="Homeodomain-like"/>
    <property type="match status" value="1"/>
</dbReference>
<sequence length="481" mass="56182">MLRGLLAASKETGNMCNALPRGRRHDPPARSHTAFADKTYFRTSEFFPFCTLFMQRRMYSSGKKTGPTLVADFRALFTPENDRLTSLYLLVPDKSGLVVDYMETTSVRKTSPQYMFRNSSHSCHYRRYRTYRLEHIKTLEKIQKRALKCCRNNSPLKWDTHTDRRTRIRLCAMFKTCRVSYIVNKFKYNGSIKNIPRRSRETFLNEREKHFIVNKVKVNPRVTAPEIVQMLQQASGKKVSSQTVRRVLWQHGYRGRIPRKRPYVSKKNRAARLAFAKEHQDKPQTFWNTVIWSDETKINIFGSDGIQTVWRKANTADNVENTLPTVKHGGGSIKLWGCMSSKGVSTIHFIDDNLNKWGYLNILKNNVKQSVEKMGLSASYMFQQDNDSKHTAEINKLWLIWNVPKQLRTPAHSADLNPIQHLWPILKRRVRKCKVTSKEDLKEVILKTWEEIKPATCLRLVQSMQRRCRAVLKARGYSTKY</sequence>
<dbReference type="InterPro" id="IPR036397">
    <property type="entry name" value="RNaseH_sf"/>
</dbReference>
<keyword evidence="4" id="KW-1185">Reference proteome</keyword>
<feature type="domain" description="Transposase Tc1-like" evidence="2">
    <location>
        <begin position="212"/>
        <end position="281"/>
    </location>
</feature>